<dbReference type="Proteomes" id="UP001156664">
    <property type="component" value="Unassembled WGS sequence"/>
</dbReference>
<protein>
    <submittedName>
        <fullName evidence="5">Peptidase</fullName>
    </submittedName>
</protein>
<keyword evidence="3" id="KW-0732">Signal</keyword>
<dbReference type="PANTHER" id="PTHR43056:SF10">
    <property type="entry name" value="COCE_NOND FAMILY, PUTATIVE (AFU_ORTHOLOGUE AFUA_7G00600)-RELATED"/>
    <property type="match status" value="1"/>
</dbReference>
<evidence type="ECO:0000313" key="6">
    <source>
        <dbReference type="Proteomes" id="UP001156664"/>
    </source>
</evidence>
<feature type="region of interest" description="Disordered" evidence="2">
    <location>
        <begin position="26"/>
        <end position="59"/>
    </location>
</feature>
<evidence type="ECO:0000256" key="1">
    <source>
        <dbReference type="ARBA" id="ARBA00022801"/>
    </source>
</evidence>
<reference evidence="6" key="1">
    <citation type="journal article" date="2019" name="Int. J. Syst. Evol. Microbiol.">
        <title>The Global Catalogue of Microorganisms (GCM) 10K type strain sequencing project: providing services to taxonomists for standard genome sequencing and annotation.</title>
        <authorList>
            <consortium name="The Broad Institute Genomics Platform"/>
            <consortium name="The Broad Institute Genome Sequencing Center for Infectious Disease"/>
            <person name="Wu L."/>
            <person name="Ma J."/>
        </authorList>
    </citation>
    <scope>NUCLEOTIDE SEQUENCE [LARGE SCALE GENOMIC DNA]</scope>
    <source>
        <strain evidence="6">NBRC 105857</strain>
    </source>
</reference>
<evidence type="ECO:0000256" key="3">
    <source>
        <dbReference type="SAM" id="SignalP"/>
    </source>
</evidence>
<gene>
    <name evidence="5" type="ORF">GCM10007875_21520</name>
</gene>
<dbReference type="PROSITE" id="PS51257">
    <property type="entry name" value="PROKAR_LIPOPROTEIN"/>
    <property type="match status" value="1"/>
</dbReference>
<comment type="caution">
    <text evidence="5">The sequence shown here is derived from an EMBL/GenBank/DDBJ whole genome shotgun (WGS) entry which is preliminary data.</text>
</comment>
<feature type="chain" id="PRO_5046850624" evidence="3">
    <location>
        <begin position="20"/>
        <end position="657"/>
    </location>
</feature>
<dbReference type="SUPFAM" id="SSF53474">
    <property type="entry name" value="alpha/beta-Hydrolases"/>
    <property type="match status" value="1"/>
</dbReference>
<feature type="signal peptide" evidence="3">
    <location>
        <begin position="1"/>
        <end position="19"/>
    </location>
</feature>
<dbReference type="InterPro" id="IPR029058">
    <property type="entry name" value="AB_hydrolase_fold"/>
</dbReference>
<evidence type="ECO:0000313" key="5">
    <source>
        <dbReference type="EMBL" id="GLR27061.1"/>
    </source>
</evidence>
<dbReference type="SMART" id="SM00939">
    <property type="entry name" value="PepX_C"/>
    <property type="match status" value="1"/>
</dbReference>
<feature type="domain" description="Xaa-Pro dipeptidyl-peptidase C-terminal" evidence="4">
    <location>
        <begin position="386"/>
        <end position="647"/>
    </location>
</feature>
<name>A0ABQ5YT35_9BURK</name>
<dbReference type="Gene3D" id="3.40.50.1820">
    <property type="entry name" value="alpha/beta hydrolase"/>
    <property type="match status" value="1"/>
</dbReference>
<dbReference type="RefSeq" id="WP_284281774.1">
    <property type="nucleotide sequence ID" value="NZ_BSOJ01000027.1"/>
</dbReference>
<dbReference type="Gene3D" id="1.10.3020.10">
    <property type="entry name" value="alpha-amino acid ester hydrolase ( Helical cap domain)"/>
    <property type="match status" value="1"/>
</dbReference>
<evidence type="ECO:0000256" key="2">
    <source>
        <dbReference type="SAM" id="MobiDB-lite"/>
    </source>
</evidence>
<dbReference type="InterPro" id="IPR008979">
    <property type="entry name" value="Galactose-bd-like_sf"/>
</dbReference>
<dbReference type="PANTHER" id="PTHR43056">
    <property type="entry name" value="PEPTIDASE S9 PROLYL OLIGOPEPTIDASE"/>
    <property type="match status" value="1"/>
</dbReference>
<proteinExistence type="predicted"/>
<dbReference type="InterPro" id="IPR013736">
    <property type="entry name" value="Xaa-Pro_dipept_C"/>
</dbReference>
<dbReference type="SUPFAM" id="SSF49785">
    <property type="entry name" value="Galactose-binding domain-like"/>
    <property type="match status" value="1"/>
</dbReference>
<accession>A0ABQ5YT35</accession>
<dbReference type="EMBL" id="BSOJ01000027">
    <property type="protein sequence ID" value="GLR27061.1"/>
    <property type="molecule type" value="Genomic_DNA"/>
</dbReference>
<dbReference type="InterPro" id="IPR005674">
    <property type="entry name" value="CocE/Ser_esterase"/>
</dbReference>
<dbReference type="Pfam" id="PF02129">
    <property type="entry name" value="Peptidase_S15"/>
    <property type="match status" value="1"/>
</dbReference>
<dbReference type="Pfam" id="PF08530">
    <property type="entry name" value="PepX_C"/>
    <property type="match status" value="1"/>
</dbReference>
<dbReference type="Gene3D" id="2.60.120.260">
    <property type="entry name" value="Galactose-binding domain-like"/>
    <property type="match status" value="1"/>
</dbReference>
<evidence type="ECO:0000259" key="4">
    <source>
        <dbReference type="SMART" id="SM00939"/>
    </source>
</evidence>
<dbReference type="NCBIfam" id="TIGR00976">
    <property type="entry name" value="CocE_NonD"/>
    <property type="match status" value="1"/>
</dbReference>
<feature type="compositionally biased region" description="Polar residues" evidence="2">
    <location>
        <begin position="45"/>
        <end position="59"/>
    </location>
</feature>
<keyword evidence="6" id="KW-1185">Reference proteome</keyword>
<organism evidence="5 6">
    <name type="scientific">Limnobacter litoralis</name>
    <dbReference type="NCBI Taxonomy" id="481366"/>
    <lineage>
        <taxon>Bacteria</taxon>
        <taxon>Pseudomonadati</taxon>
        <taxon>Pseudomonadota</taxon>
        <taxon>Betaproteobacteria</taxon>
        <taxon>Burkholderiales</taxon>
        <taxon>Burkholderiaceae</taxon>
        <taxon>Limnobacter</taxon>
    </lineage>
</organism>
<keyword evidence="1" id="KW-0378">Hydrolase</keyword>
<dbReference type="InterPro" id="IPR050585">
    <property type="entry name" value="Xaa-Pro_dipeptidyl-ppase/CocE"/>
</dbReference>
<dbReference type="InterPro" id="IPR000383">
    <property type="entry name" value="Xaa-Pro-like_dom"/>
</dbReference>
<sequence length="657" mass="69820">MKFKGLGGAWVLSVAAVLAGCGGQDPTTTGASGSAGGSVSASQADNGPSFSTLGTRTSTARQVPITKGNGQKWFDYDRPVDFPGVTALPTQYIKMSDGAELAATISLPAKADGTAADGKFPVILIQTSYNKRVGSYVPALGGADPYLVQRGYATVVVDVRGTGNSDGVWRAFDEREQQDYGEVVNWVANQAWSNGSIGVYGVSYLGITAMLTASQGNPAVKAAFPIVPIGDGYRDIVFTGGQVNPTFIPLWLGLVTGLGSVPFDSLQTDPQKGLTQIVQHLLSAVNDFQGPTIVKAVTGDSNTAYDGDFWKTRSPLEVAKNVKVPTFVVGGLHDLFQRSEPLWFENLKQNTTTKLLIGPWTHIQAGGVPSDGLPADAVPAMNHIELMWFDQYLKGMNAKADSVPNVTQFVQGYGHYVSTSNWPHPNMQATALYLHGDNSLSANQPVAGEQSNTILQAPVFGLCSLSTSQWTAGIAGFVPLPCFSEDTFNQIPSANFRTPVLADDLYLNGPIEADVWISTTSLDASLSVRVSDYDPATGKSLAITNGLLTASHRAVDDTRSRFINGLRIQPWHPFTQAAVQPVNMNEPMLLPVEIFPTSAMIPKGHQLQISIASSNLPQGLPPLVTLVKGAVGVVTILNDDKHVSKVVLPVVPNTALK</sequence>